<feature type="non-terminal residue" evidence="1">
    <location>
        <position position="1"/>
    </location>
</feature>
<name>A0A0F9DJH9_9ZZZZ</name>
<feature type="non-terminal residue" evidence="1">
    <location>
        <position position="630"/>
    </location>
</feature>
<gene>
    <name evidence="1" type="ORF">LCGC14_2191400</name>
</gene>
<dbReference type="EMBL" id="LAZR01028693">
    <property type="protein sequence ID" value="KKL61828.1"/>
    <property type="molecule type" value="Genomic_DNA"/>
</dbReference>
<dbReference type="AlphaFoldDB" id="A0A0F9DJH9"/>
<comment type="caution">
    <text evidence="1">The sequence shown here is derived from an EMBL/GenBank/DDBJ whole genome shotgun (WGS) entry which is preliminary data.</text>
</comment>
<protein>
    <submittedName>
        <fullName evidence="1">Uncharacterized protein</fullName>
    </submittedName>
</protein>
<organism evidence="1">
    <name type="scientific">marine sediment metagenome</name>
    <dbReference type="NCBI Taxonomy" id="412755"/>
    <lineage>
        <taxon>unclassified sequences</taxon>
        <taxon>metagenomes</taxon>
        <taxon>ecological metagenomes</taxon>
    </lineage>
</organism>
<evidence type="ECO:0000313" key="1">
    <source>
        <dbReference type="EMBL" id="KKL61828.1"/>
    </source>
</evidence>
<sequence>IKPVVKPTEVTVKRIEVSDAEAAALLGESLEKIKANAELKQRLSKELIITDFTPSDFVPKARKGPGLTRAEQQLVIPEVQGKLRFAQTQGLPVGFKAGQKEANDIAKRRLDDFRTTRKVEKAILQDARKLITEYAKDPVVAKKLITSLAKVDSPAKLSAFADKIGEFVREAERKQAIASYKTTFNKLKKDNRLGKVAFGKLREPARKRIMEFADTIDLQKLSVAKKEELETLMGKVKDLGVDLSEGIAQLDVDTQDALKQLDPHIVALDRLKKTALSDMGFDEIQIAEDSLRYIVRQNEIQNKEIFGKRVVDAKIREKKAIGEVAVSKKQKGIFKREAKKGVIEPKKRVGTFALLKKGTVGQSRTVPTLVQVSTVKGATATEDVLDTKIWNGIRETNRVTFESVDFLKKEFAKHNITDETVTSFAKKINVTLAGKNRSIIFGDLGAIEMHLRSLDNIEQLRKTKAMWIQGKRVPGITIQEYVKAAENLTEKQLKFLDIIGNMNRTVTAPAVNISTENMWGYPVATNPNYYPLPRKFPITAEGPVTAFSQAIEQQSPFQPRIGGTQDLVLIPVVEQMWQTLQVGARMAGTAEPFHNARTLLNSENWQNTMIESGRQDEMNDIIKIFRRTQG</sequence>
<reference evidence="1" key="1">
    <citation type="journal article" date="2015" name="Nature">
        <title>Complex archaea that bridge the gap between prokaryotes and eukaryotes.</title>
        <authorList>
            <person name="Spang A."/>
            <person name="Saw J.H."/>
            <person name="Jorgensen S.L."/>
            <person name="Zaremba-Niedzwiedzka K."/>
            <person name="Martijn J."/>
            <person name="Lind A.E."/>
            <person name="van Eijk R."/>
            <person name="Schleper C."/>
            <person name="Guy L."/>
            <person name="Ettema T.J."/>
        </authorList>
    </citation>
    <scope>NUCLEOTIDE SEQUENCE</scope>
</reference>
<proteinExistence type="predicted"/>
<accession>A0A0F9DJH9</accession>